<evidence type="ECO:0000313" key="2">
    <source>
        <dbReference type="Proteomes" id="UP001055811"/>
    </source>
</evidence>
<sequence length="943" mass="106267">MVLNQGIDDLLYECFTAQGDARIRADTKLSTAADNPNHGLDVLRFVAKPSVKEQIREAAAVHFRDYLKARWVSSSLTPISDGEKEKITTLIVTVILSATPKIEAPLREALSVIGNHDFSGLWLAFVPEIKSTLEKSIIANDFASVKRYLSFVDDLVEVRGNNQLYSDNFPALLFNTADSISKAINGWFGARFCRLIEAQRICFRILCLVLSLELPSVFSKEIANKWMYELKNHLTGSYITITDDDADRRSKAAVSESILSGMEKGEQAFQKYLKEFVEAVQDLLVIVSASQSCEQLTLTAIKFLTIVSIGDYHNLFASDEILEKVTKSIVIPNVMLWNEDEELFKKNYVEFIRRDMEGSNFDTRRRIACELLKGIAVNYKEKISERVSEQIRKCLELYAEDPAVNWRYKEHAVYLNMSFATKRGGCGTLLTNNDVYSFFRSFIVPELQETDLNALPILKAAALKFFTMFLDLIPKTVALTFFGDVVRFIGSSYNVVHSYAANCIEKVLLNGVHSEARFTSMDIGPILPVLIANLFDALKQPGSEDNTCIMRCIMRVFQTADVSSEEVAFSCITELQKVLTSVRKNPERNKVFNYLFFESLVTILQRSCEKNHLLLQAFEKQIYLRLKLMFATDATILSPYVIQVVAQFVDLKGSTLLPIGYTDVFDTMLRPGLWEKSANVPALVRLFRSILQVAPNLLPNKEKLKPVVVIVEKLLSSPSTVEDGLHMLNSVIVNLSHDIFAEHLNGIWASLYSQFRSSETQNACFVRGLIILMSLLLVKHGSRKLMDIVNSVPMCTIHTFLDELWIPGMKTIIAHADVKLISVASSKLLCESPTFADNAADELLGKLLDGTLTLLSWPLPQEERVGEDELEVPDLGVDQATFVCLNNATKEKDFLKDLEDPKEFSMALLARVSPELCRRFRWVISNYVSPTNKAVLLHFAKKK</sequence>
<accession>A0ACB9AMR3</accession>
<reference evidence="2" key="1">
    <citation type="journal article" date="2022" name="Mol. Ecol. Resour.">
        <title>The genomes of chicory, endive, great burdock and yacon provide insights into Asteraceae palaeo-polyploidization history and plant inulin production.</title>
        <authorList>
            <person name="Fan W."/>
            <person name="Wang S."/>
            <person name="Wang H."/>
            <person name="Wang A."/>
            <person name="Jiang F."/>
            <person name="Liu H."/>
            <person name="Zhao H."/>
            <person name="Xu D."/>
            <person name="Zhang Y."/>
        </authorList>
    </citation>
    <scope>NUCLEOTIDE SEQUENCE [LARGE SCALE GENOMIC DNA]</scope>
    <source>
        <strain evidence="2">cv. Punajuju</strain>
    </source>
</reference>
<dbReference type="EMBL" id="CM042015">
    <property type="protein sequence ID" value="KAI3711452.1"/>
    <property type="molecule type" value="Genomic_DNA"/>
</dbReference>
<reference evidence="1 2" key="2">
    <citation type="journal article" date="2022" name="Mol. Ecol. Resour.">
        <title>The genomes of chicory, endive, great burdock and yacon provide insights into Asteraceae paleo-polyploidization history and plant inulin production.</title>
        <authorList>
            <person name="Fan W."/>
            <person name="Wang S."/>
            <person name="Wang H."/>
            <person name="Wang A."/>
            <person name="Jiang F."/>
            <person name="Liu H."/>
            <person name="Zhao H."/>
            <person name="Xu D."/>
            <person name="Zhang Y."/>
        </authorList>
    </citation>
    <scope>NUCLEOTIDE SEQUENCE [LARGE SCALE GENOMIC DNA]</scope>
    <source>
        <strain evidence="2">cv. Punajuju</strain>
        <tissue evidence="1">Leaves</tissue>
    </source>
</reference>
<gene>
    <name evidence="1" type="ORF">L2E82_41554</name>
</gene>
<proteinExistence type="predicted"/>
<keyword evidence="2" id="KW-1185">Reference proteome</keyword>
<organism evidence="1 2">
    <name type="scientific">Cichorium intybus</name>
    <name type="common">Chicory</name>
    <dbReference type="NCBI Taxonomy" id="13427"/>
    <lineage>
        <taxon>Eukaryota</taxon>
        <taxon>Viridiplantae</taxon>
        <taxon>Streptophyta</taxon>
        <taxon>Embryophyta</taxon>
        <taxon>Tracheophyta</taxon>
        <taxon>Spermatophyta</taxon>
        <taxon>Magnoliopsida</taxon>
        <taxon>eudicotyledons</taxon>
        <taxon>Gunneridae</taxon>
        <taxon>Pentapetalae</taxon>
        <taxon>asterids</taxon>
        <taxon>campanulids</taxon>
        <taxon>Asterales</taxon>
        <taxon>Asteraceae</taxon>
        <taxon>Cichorioideae</taxon>
        <taxon>Cichorieae</taxon>
        <taxon>Cichoriinae</taxon>
        <taxon>Cichorium</taxon>
    </lineage>
</organism>
<name>A0ACB9AMR3_CICIN</name>
<protein>
    <submittedName>
        <fullName evidence="1">Uncharacterized protein</fullName>
    </submittedName>
</protein>
<comment type="caution">
    <text evidence="1">The sequence shown here is derived from an EMBL/GenBank/DDBJ whole genome shotgun (WGS) entry which is preliminary data.</text>
</comment>
<dbReference type="Proteomes" id="UP001055811">
    <property type="component" value="Linkage Group LG07"/>
</dbReference>
<evidence type="ECO:0000313" key="1">
    <source>
        <dbReference type="EMBL" id="KAI3711452.1"/>
    </source>
</evidence>